<gene>
    <name evidence="4" type="primary">mbtB</name>
    <name evidence="4" type="ORF">SNEC2469_LOCUS33186</name>
</gene>
<dbReference type="InterPro" id="IPR012223">
    <property type="entry name" value="TEII"/>
</dbReference>
<dbReference type="InterPro" id="IPR029058">
    <property type="entry name" value="AB_hydrolase_fold"/>
</dbReference>
<dbReference type="GO" id="GO:0008610">
    <property type="term" value="P:lipid biosynthetic process"/>
    <property type="evidence" value="ECO:0007669"/>
    <property type="project" value="TreeGrafter"/>
</dbReference>
<organism evidence="4 5">
    <name type="scientific">Symbiodinium necroappetens</name>
    <dbReference type="NCBI Taxonomy" id="1628268"/>
    <lineage>
        <taxon>Eukaryota</taxon>
        <taxon>Sar</taxon>
        <taxon>Alveolata</taxon>
        <taxon>Dinophyceae</taxon>
        <taxon>Suessiales</taxon>
        <taxon>Symbiodiniaceae</taxon>
        <taxon>Symbiodinium</taxon>
    </lineage>
</organism>
<feature type="region of interest" description="Disordered" evidence="2">
    <location>
        <begin position="41"/>
        <end position="61"/>
    </location>
</feature>
<dbReference type="OrthoDB" id="541883at2759"/>
<evidence type="ECO:0000256" key="2">
    <source>
        <dbReference type="SAM" id="MobiDB-lite"/>
    </source>
</evidence>
<dbReference type="EMBL" id="CAJNJA010086474">
    <property type="protein sequence ID" value="CAE7938509.1"/>
    <property type="molecule type" value="Genomic_DNA"/>
</dbReference>
<dbReference type="InterPro" id="IPR001031">
    <property type="entry name" value="Thioesterase"/>
</dbReference>
<dbReference type="PANTHER" id="PTHR11487">
    <property type="entry name" value="THIOESTERASE"/>
    <property type="match status" value="1"/>
</dbReference>
<dbReference type="Proteomes" id="UP000601435">
    <property type="component" value="Unassembled WGS sequence"/>
</dbReference>
<evidence type="ECO:0000313" key="5">
    <source>
        <dbReference type="Proteomes" id="UP000601435"/>
    </source>
</evidence>
<keyword evidence="5" id="KW-1185">Reference proteome</keyword>
<dbReference type="SUPFAM" id="SSF53474">
    <property type="entry name" value="alpha/beta-Hydrolases"/>
    <property type="match status" value="2"/>
</dbReference>
<evidence type="ECO:0000313" key="4">
    <source>
        <dbReference type="EMBL" id="CAE7938509.1"/>
    </source>
</evidence>
<feature type="compositionally biased region" description="Acidic residues" evidence="2">
    <location>
        <begin position="698"/>
        <end position="718"/>
    </location>
</feature>
<protein>
    <submittedName>
        <fullName evidence="4">MbtB protein</fullName>
    </submittedName>
</protein>
<dbReference type="Pfam" id="PF00975">
    <property type="entry name" value="Thioesterase"/>
    <property type="match status" value="1"/>
</dbReference>
<comment type="caution">
    <text evidence="4">The sequence shown here is derived from an EMBL/GenBank/DDBJ whole genome shotgun (WGS) entry which is preliminary data.</text>
</comment>
<comment type="similarity">
    <text evidence="1">Belongs to the thioesterase family.</text>
</comment>
<name>A0A813C3S2_9DINO</name>
<accession>A0A813C3S2</accession>
<sequence>MSLKVEELKLVGERLHYKRLTGTGPEEGWISLKVSGKELVVRKDEDDTPPEDVGGPGDAAGAVETDAALKSKLEADSKAKKDEGALLLYCMKYKVLGFPLDKPKLRILCFHNAGSAESIYTGPGTPFISWIKESKQIELLAFDYPGRDKLLKATKHTSTETLAPDLLAVAHEKLTDGVPYLVWGHSVGTWVGFEFLMLCRKVGIPMPLAAFFVTFPAPHYPEAKRPWRRNARLSDSQFQEEVKAWDKEHFGGAAKVVFEESWKDTWEPMMRADFKLFDEYKFRHAGAPKFDFPLHCWWCEGEHFIKPEMVQAWKDWTAGPFDYQELKGAGHLTAFYKPDLKKAYFTKVTDLMKNYAGLHRCHASGHADGAAMKDFGSIRLLATGELTGQRYGETPYKLYESTDGLTREQREQAPYFFVWLHGMDNGPIAPKNLQTMQARLQRRVIFMAPQSPTAKNELRFDWGCCYYKTQNKNQLGYVFGSLHQEFLRDFSQQIGFLASLFQAERTLVMGYSMGGFGAFQVGGFSPATFDAVVSVAGYGLGTLEEGEGTPQPEARERFEQFLDQVATRLSDVPVVLALHAQKDGMSSFTDVSAIIDKVKESSQQQGKNNVVELYQVPDGKADSDKKGKKQHRRGHHYFNYTLLDGSSEDFFWANLRRFLAKAERRGELSTVTVQSRRLPWSGRGAGGMPSCPKCEPEAAQDEEIEPEFELEPDEEEEQAGTWTKEEEEDPEQIPRWSKLEDDPEQEETGELEEMPEEQLEEDAWPGAEGPEGQSWKAVSRGGRRRVAPY</sequence>
<evidence type="ECO:0000259" key="3">
    <source>
        <dbReference type="Pfam" id="PF00975"/>
    </source>
</evidence>
<dbReference type="AlphaFoldDB" id="A0A813C3S2"/>
<proteinExistence type="inferred from homology"/>
<feature type="domain" description="Thioesterase" evidence="3">
    <location>
        <begin position="107"/>
        <end position="328"/>
    </location>
</feature>
<feature type="compositionally biased region" description="Acidic residues" evidence="2">
    <location>
        <begin position="741"/>
        <end position="763"/>
    </location>
</feature>
<reference evidence="4" key="1">
    <citation type="submission" date="2021-02" db="EMBL/GenBank/DDBJ databases">
        <authorList>
            <person name="Dougan E. K."/>
            <person name="Rhodes N."/>
            <person name="Thang M."/>
            <person name="Chan C."/>
        </authorList>
    </citation>
    <scope>NUCLEOTIDE SEQUENCE</scope>
</reference>
<feature type="region of interest" description="Disordered" evidence="2">
    <location>
        <begin position="678"/>
        <end position="789"/>
    </location>
</feature>
<dbReference type="Gene3D" id="3.40.50.1820">
    <property type="entry name" value="alpha/beta hydrolase"/>
    <property type="match status" value="2"/>
</dbReference>
<dbReference type="PANTHER" id="PTHR11487:SF0">
    <property type="entry name" value="S-ACYL FATTY ACID SYNTHASE THIOESTERASE, MEDIUM CHAIN"/>
    <property type="match status" value="1"/>
</dbReference>
<evidence type="ECO:0000256" key="1">
    <source>
        <dbReference type="ARBA" id="ARBA00007169"/>
    </source>
</evidence>